<accession>A0A0X3P872</accession>
<gene>
    <name evidence="2" type="ORF">TR117249</name>
</gene>
<dbReference type="AlphaFoldDB" id="A0A0X3P872"/>
<feature type="compositionally biased region" description="Basic and acidic residues" evidence="1">
    <location>
        <begin position="411"/>
        <end position="430"/>
    </location>
</feature>
<organism evidence="2">
    <name type="scientific">Schistocephalus solidus</name>
    <name type="common">Tapeworm</name>
    <dbReference type="NCBI Taxonomy" id="70667"/>
    <lineage>
        <taxon>Eukaryota</taxon>
        <taxon>Metazoa</taxon>
        <taxon>Spiralia</taxon>
        <taxon>Lophotrochozoa</taxon>
        <taxon>Platyhelminthes</taxon>
        <taxon>Cestoda</taxon>
        <taxon>Eucestoda</taxon>
        <taxon>Diphyllobothriidea</taxon>
        <taxon>Diphyllobothriidae</taxon>
        <taxon>Schistocephalus</taxon>
    </lineage>
</organism>
<reference evidence="2" key="1">
    <citation type="submission" date="2016-01" db="EMBL/GenBank/DDBJ databases">
        <title>Reference transcriptome for the parasite Schistocephalus solidus: insights into the molecular evolution of parasitism.</title>
        <authorList>
            <person name="Hebert F.O."/>
            <person name="Grambauer S."/>
            <person name="Barber I."/>
            <person name="Landry C.R."/>
            <person name="Aubin-Horth N."/>
        </authorList>
    </citation>
    <scope>NUCLEOTIDE SEQUENCE</scope>
</reference>
<name>A0A0X3P872_SCHSO</name>
<evidence type="ECO:0000256" key="1">
    <source>
        <dbReference type="SAM" id="MobiDB-lite"/>
    </source>
</evidence>
<feature type="region of interest" description="Disordered" evidence="1">
    <location>
        <begin position="352"/>
        <end position="444"/>
    </location>
</feature>
<proteinExistence type="predicted"/>
<dbReference type="EMBL" id="GEEE01018983">
    <property type="protein sequence ID" value="JAP44242.1"/>
    <property type="molecule type" value="Transcribed_RNA"/>
</dbReference>
<evidence type="ECO:0000313" key="2">
    <source>
        <dbReference type="EMBL" id="JAP44242.1"/>
    </source>
</evidence>
<feature type="region of interest" description="Disordered" evidence="1">
    <location>
        <begin position="118"/>
        <end position="207"/>
    </location>
</feature>
<feature type="compositionally biased region" description="Polar residues" evidence="1">
    <location>
        <begin position="433"/>
        <end position="444"/>
    </location>
</feature>
<sequence>MNSPGCSEEPQVNNLMRYSKYVWKFASTLLKIALRIGRLLCRGILAFVFTIKQDLGEQESSVQQPGCEQMNLNDAENTIKSESTLTTEACKVEKEFEEIVNEEKDGLSATGGDIQNISKKKKKIKNKVTDQTAQKPTVSKNSEQMPAKQENTKAENVKKKNVGNTIGAKTEGVSKSEIPQKAACENNKKEQKKQRKTAQNSEEKAAVPVKTIGKKPTVVTTGKQNDTKGSCKTNDEQPAIRTPEIDSEHESAIEGEQKETRAAQITSNMSEASETSAFPPLNERPTPAMTCSCPAKDSIPALMDIPITSAWGDLSCAGFMKQKNWSAQNTTSIQMLTNRDPISAWGEQPALTTATQSTERDRNPILTEANPWARGSSLKGSVFESQGEREDIAVSNSPTPEEAAELTFQEVGRKWKQKESKQQKEAEKSQLKTSSRVSPASSLGSMEGVLVPKKSFKKQVTLEGNGPALAVGKPLPKRPDRGGRIGNAITVHVNCWEARIADMTVYMYDIEALKLFKIVDGKKNRNEV</sequence>
<feature type="compositionally biased region" description="Polar residues" evidence="1">
    <location>
        <begin position="129"/>
        <end position="144"/>
    </location>
</feature>
<protein>
    <submittedName>
        <fullName evidence="2">Uncharacterized protein</fullName>
    </submittedName>
</protein>